<dbReference type="OrthoDB" id="10009337at2"/>
<dbReference type="KEGG" id="mets:DK389_18845"/>
<evidence type="ECO:0000313" key="3">
    <source>
        <dbReference type="Proteomes" id="UP000245926"/>
    </source>
</evidence>
<dbReference type="AlphaFoldDB" id="A0A2U8W7U2"/>
<gene>
    <name evidence="2" type="ORF">DK389_18845</name>
</gene>
<feature type="chain" id="PRO_5016117321" evidence="1">
    <location>
        <begin position="25"/>
        <end position="89"/>
    </location>
</feature>
<protein>
    <submittedName>
        <fullName evidence="2">Sulfur globule protein</fullName>
    </submittedName>
</protein>
<keyword evidence="3" id="KW-1185">Reference proteome</keyword>
<dbReference type="Proteomes" id="UP000245926">
    <property type="component" value="Chromosome"/>
</dbReference>
<organism evidence="2 3">
    <name type="scientific">Methylobacterium durans</name>
    <dbReference type="NCBI Taxonomy" id="2202825"/>
    <lineage>
        <taxon>Bacteria</taxon>
        <taxon>Pseudomonadati</taxon>
        <taxon>Pseudomonadota</taxon>
        <taxon>Alphaproteobacteria</taxon>
        <taxon>Hyphomicrobiales</taxon>
        <taxon>Methylobacteriaceae</taxon>
        <taxon>Methylobacterium</taxon>
    </lineage>
</organism>
<evidence type="ECO:0000313" key="2">
    <source>
        <dbReference type="EMBL" id="AWN42185.1"/>
    </source>
</evidence>
<accession>A0A2U8W7U2</accession>
<reference evidence="3" key="1">
    <citation type="submission" date="2018-05" db="EMBL/GenBank/DDBJ databases">
        <title>Complete Genome Sequence of Methylobacterium sp. 17SD2-17.</title>
        <authorList>
            <person name="Srinivasan S."/>
        </authorList>
    </citation>
    <scope>NUCLEOTIDE SEQUENCE [LARGE SCALE GENOMIC DNA]</scope>
    <source>
        <strain evidence="3">17SD2-17</strain>
    </source>
</reference>
<keyword evidence="1" id="KW-0732">Signal</keyword>
<sequence length="89" mass="9817">MTLTVTRALRLLAATVALGGAALAASPAAAGGFHHHHHHGHWGHGRWGHRHWGWGGPRLVGFVPAYYGACRVKRFIDEDGDLVMRRRCY</sequence>
<dbReference type="RefSeq" id="WP_109891819.1">
    <property type="nucleotide sequence ID" value="NZ_CP029550.1"/>
</dbReference>
<proteinExistence type="predicted"/>
<dbReference type="EMBL" id="CP029550">
    <property type="protein sequence ID" value="AWN42185.1"/>
    <property type="molecule type" value="Genomic_DNA"/>
</dbReference>
<feature type="signal peptide" evidence="1">
    <location>
        <begin position="1"/>
        <end position="24"/>
    </location>
</feature>
<name>A0A2U8W7U2_9HYPH</name>
<evidence type="ECO:0000256" key="1">
    <source>
        <dbReference type="SAM" id="SignalP"/>
    </source>
</evidence>